<proteinExistence type="predicted"/>
<organism evidence="2 3">
    <name type="scientific">Rhinolophus ferrumequinum</name>
    <name type="common">Greater horseshoe bat</name>
    <dbReference type="NCBI Taxonomy" id="59479"/>
    <lineage>
        <taxon>Eukaryota</taxon>
        <taxon>Metazoa</taxon>
        <taxon>Chordata</taxon>
        <taxon>Craniata</taxon>
        <taxon>Vertebrata</taxon>
        <taxon>Euteleostomi</taxon>
        <taxon>Mammalia</taxon>
        <taxon>Eutheria</taxon>
        <taxon>Laurasiatheria</taxon>
        <taxon>Chiroptera</taxon>
        <taxon>Yinpterochiroptera</taxon>
        <taxon>Rhinolophoidea</taxon>
        <taxon>Rhinolophidae</taxon>
        <taxon>Rhinolophinae</taxon>
        <taxon>Rhinolophus</taxon>
    </lineage>
</organism>
<evidence type="ECO:0000313" key="3">
    <source>
        <dbReference type="Proteomes" id="UP000585614"/>
    </source>
</evidence>
<feature type="region of interest" description="Disordered" evidence="1">
    <location>
        <begin position="1"/>
        <end position="50"/>
    </location>
</feature>
<sequence>MPRAGGDDGRAGVRGTANSGKSGDLSTHVVGEGCEPWGQGGDPRAAASGN</sequence>
<reference evidence="2 3" key="1">
    <citation type="journal article" date="2020" name="Nature">
        <title>Six reference-quality genomes reveal evolution of bat adaptations.</title>
        <authorList>
            <person name="Jebb D."/>
            <person name="Huang Z."/>
            <person name="Pippel M."/>
            <person name="Hughes G.M."/>
            <person name="Lavrichenko K."/>
            <person name="Devanna P."/>
            <person name="Winkler S."/>
            <person name="Jermiin L.S."/>
            <person name="Skirmuntt E.C."/>
            <person name="Katzourakis A."/>
            <person name="Burkitt-Gray L."/>
            <person name="Ray D.A."/>
            <person name="Sullivan K.A.M."/>
            <person name="Roscito J.G."/>
            <person name="Kirilenko B.M."/>
            <person name="Davalos L.M."/>
            <person name="Corthals A.P."/>
            <person name="Power M.L."/>
            <person name="Jones G."/>
            <person name="Ransome R.D."/>
            <person name="Dechmann D.K.N."/>
            <person name="Locatelli A.G."/>
            <person name="Puechmaille S.J."/>
            <person name="Fedrigo O."/>
            <person name="Jarvis E.D."/>
            <person name="Hiller M."/>
            <person name="Vernes S.C."/>
            <person name="Myers E.W."/>
            <person name="Teeling E.C."/>
        </authorList>
    </citation>
    <scope>NUCLEOTIDE SEQUENCE [LARGE SCALE GENOMIC DNA]</scope>
    <source>
        <strain evidence="2">MRhiFer1</strain>
        <tissue evidence="2">Lung</tissue>
    </source>
</reference>
<feature type="compositionally biased region" description="Basic and acidic residues" evidence="1">
    <location>
        <begin position="1"/>
        <end position="11"/>
    </location>
</feature>
<gene>
    <name evidence="2" type="ORF">mRhiFer1_016166</name>
</gene>
<evidence type="ECO:0000313" key="2">
    <source>
        <dbReference type="EMBL" id="KAF6271774.1"/>
    </source>
</evidence>
<comment type="caution">
    <text evidence="2">The sequence shown here is derived from an EMBL/GenBank/DDBJ whole genome shotgun (WGS) entry which is preliminary data.</text>
</comment>
<feature type="compositionally biased region" description="Polar residues" evidence="1">
    <location>
        <begin position="16"/>
        <end position="25"/>
    </location>
</feature>
<dbReference type="Proteomes" id="UP000585614">
    <property type="component" value="Unassembled WGS sequence"/>
</dbReference>
<name>A0A7J7R6P3_RHIFE</name>
<accession>A0A7J7R6P3</accession>
<dbReference type="EMBL" id="JACAGC010000030">
    <property type="protein sequence ID" value="KAF6271774.1"/>
    <property type="molecule type" value="Genomic_DNA"/>
</dbReference>
<dbReference type="AlphaFoldDB" id="A0A7J7R6P3"/>
<protein>
    <submittedName>
        <fullName evidence="2">Serine/arginine repetitive matrix 2</fullName>
    </submittedName>
</protein>
<evidence type="ECO:0000256" key="1">
    <source>
        <dbReference type="SAM" id="MobiDB-lite"/>
    </source>
</evidence>